<evidence type="ECO:0000313" key="2">
    <source>
        <dbReference type="Proteomes" id="UP001142489"/>
    </source>
</evidence>
<accession>A0A9Q0XPG2</accession>
<sequence length="217" mass="25097">MASGVFKKADIDTTQCDLCGVKFLQSEPLDKEPTEPTTPTEADWEGVGERNENLVADKTYESHIRLDVHRNNCIAYQKYREYFGNMVEPLINNGRNVLERIADATRIKGRFTAKEDAKLVRRKIEEGIKSISDMVEDLYKRKAWADAEETMSKWAEHLKSNVDDGMSWVEKAESSLLKEEDFDLDKDLESEVKDEGRTFEELYHKKPSRKKGKSKRK</sequence>
<dbReference type="EMBL" id="JAPFRF010000009">
    <property type="protein sequence ID" value="KAJ7322628.1"/>
    <property type="molecule type" value="Genomic_DNA"/>
</dbReference>
<protein>
    <submittedName>
        <fullName evidence="1">Uncharacterized protein</fullName>
    </submittedName>
</protein>
<dbReference type="Proteomes" id="UP001142489">
    <property type="component" value="Unassembled WGS sequence"/>
</dbReference>
<organism evidence="1 2">
    <name type="scientific">Phrynocephalus forsythii</name>
    <dbReference type="NCBI Taxonomy" id="171643"/>
    <lineage>
        <taxon>Eukaryota</taxon>
        <taxon>Metazoa</taxon>
        <taxon>Chordata</taxon>
        <taxon>Craniata</taxon>
        <taxon>Vertebrata</taxon>
        <taxon>Euteleostomi</taxon>
        <taxon>Lepidosauria</taxon>
        <taxon>Squamata</taxon>
        <taxon>Bifurcata</taxon>
        <taxon>Unidentata</taxon>
        <taxon>Episquamata</taxon>
        <taxon>Toxicofera</taxon>
        <taxon>Iguania</taxon>
        <taxon>Acrodonta</taxon>
        <taxon>Agamidae</taxon>
        <taxon>Agaminae</taxon>
        <taxon>Phrynocephalus</taxon>
    </lineage>
</organism>
<comment type="caution">
    <text evidence="1">The sequence shown here is derived from an EMBL/GenBank/DDBJ whole genome shotgun (WGS) entry which is preliminary data.</text>
</comment>
<keyword evidence="2" id="KW-1185">Reference proteome</keyword>
<reference evidence="1" key="1">
    <citation type="journal article" date="2023" name="DNA Res.">
        <title>Chromosome-level genome assembly of Phrynocephalus forsythii using third-generation DNA sequencing and Hi-C analysis.</title>
        <authorList>
            <person name="Qi Y."/>
            <person name="Zhao W."/>
            <person name="Zhao Y."/>
            <person name="Niu C."/>
            <person name="Cao S."/>
            <person name="Zhang Y."/>
        </authorList>
    </citation>
    <scope>NUCLEOTIDE SEQUENCE</scope>
    <source>
        <tissue evidence="1">Muscle</tissue>
    </source>
</reference>
<proteinExistence type="predicted"/>
<gene>
    <name evidence="1" type="ORF">JRQ81_018915</name>
</gene>
<dbReference type="AlphaFoldDB" id="A0A9Q0XPG2"/>
<evidence type="ECO:0000313" key="1">
    <source>
        <dbReference type="EMBL" id="KAJ7322628.1"/>
    </source>
</evidence>
<name>A0A9Q0XPG2_9SAUR</name>